<protein>
    <submittedName>
        <fullName evidence="1">Paxillin-related</fullName>
    </submittedName>
</protein>
<sequence length="180" mass="20230">MPDLICALCEKVIEGQVLTALEKTYHPNCFVCTECKKPITGGLFQIKDDKPYCQDDYAQLFAPKCYACNKPITDRIINALGHTWHQDHFICALCKVPIVGQNFIERDGRAVCQKCFEEKIADKCKACGKPVVDKIIVALDAKWHADCFKCKKCDKPITQQMFQVEDGFPICAVCATKSSE</sequence>
<name>A0ACB9TTJ5_HOLOL</name>
<keyword evidence="2" id="KW-1185">Reference proteome</keyword>
<gene>
    <name evidence="1" type="ORF">MML48_1g02834</name>
</gene>
<dbReference type="EMBL" id="CM043015">
    <property type="protein sequence ID" value="KAI4470130.1"/>
    <property type="molecule type" value="Genomic_DNA"/>
</dbReference>
<reference evidence="1" key="1">
    <citation type="submission" date="2022-04" db="EMBL/GenBank/DDBJ databases">
        <title>Chromosome-scale genome assembly of Holotrichia oblita Faldermann.</title>
        <authorList>
            <person name="Rongchong L."/>
        </authorList>
    </citation>
    <scope>NUCLEOTIDE SEQUENCE</scope>
    <source>
        <strain evidence="1">81SQS9</strain>
    </source>
</reference>
<accession>A0ACB9TTJ5</accession>
<evidence type="ECO:0000313" key="2">
    <source>
        <dbReference type="Proteomes" id="UP001056778"/>
    </source>
</evidence>
<organism evidence="1 2">
    <name type="scientific">Holotrichia oblita</name>
    <name type="common">Chafer beetle</name>
    <dbReference type="NCBI Taxonomy" id="644536"/>
    <lineage>
        <taxon>Eukaryota</taxon>
        <taxon>Metazoa</taxon>
        <taxon>Ecdysozoa</taxon>
        <taxon>Arthropoda</taxon>
        <taxon>Hexapoda</taxon>
        <taxon>Insecta</taxon>
        <taxon>Pterygota</taxon>
        <taxon>Neoptera</taxon>
        <taxon>Endopterygota</taxon>
        <taxon>Coleoptera</taxon>
        <taxon>Polyphaga</taxon>
        <taxon>Scarabaeiformia</taxon>
        <taxon>Scarabaeidae</taxon>
        <taxon>Melolonthinae</taxon>
        <taxon>Holotrichia</taxon>
    </lineage>
</organism>
<comment type="caution">
    <text evidence="1">The sequence shown here is derived from an EMBL/GenBank/DDBJ whole genome shotgun (WGS) entry which is preliminary data.</text>
</comment>
<evidence type="ECO:0000313" key="1">
    <source>
        <dbReference type="EMBL" id="KAI4470130.1"/>
    </source>
</evidence>
<dbReference type="Proteomes" id="UP001056778">
    <property type="component" value="Chromosome 1"/>
</dbReference>
<proteinExistence type="predicted"/>